<gene>
    <name evidence="1" type="ORF">SAMN05878438_3827</name>
</gene>
<name>A0A1N6EZR8_9GAMM</name>
<dbReference type="AlphaFoldDB" id="A0A1N6EZR8"/>
<dbReference type="Proteomes" id="UP000185024">
    <property type="component" value="Unassembled WGS sequence"/>
</dbReference>
<sequence length="215" mass="24525">MNGDNGYIAMQVSGLEVLPGAGLTDSGINYDLLFYWARNKYSLAPENYRTDDGFRAQRRWEGHGTDQEVYFLHGGLHIFDTGKYIKKHVCTDDGFTIIEQVRNNLGRGNFPLFVSEPTHEKKKQRIDHNPYLNYCYQALGNLNGILFIHGHSMDDNDKHIFDKIKSSRVAKVFVSIYGDENTDANSRTKANAIAFLQSFNRSVEFYQAETAPVWA</sequence>
<evidence type="ECO:0008006" key="3">
    <source>
        <dbReference type="Google" id="ProtNLM"/>
    </source>
</evidence>
<proteinExistence type="predicted"/>
<dbReference type="InterPro" id="IPR032581">
    <property type="entry name" value="DUF4917"/>
</dbReference>
<evidence type="ECO:0000313" key="1">
    <source>
        <dbReference type="EMBL" id="SIN88520.1"/>
    </source>
</evidence>
<dbReference type="EMBL" id="FSQX01000002">
    <property type="protein sequence ID" value="SIN88520.1"/>
    <property type="molecule type" value="Genomic_DNA"/>
</dbReference>
<evidence type="ECO:0000313" key="2">
    <source>
        <dbReference type="Proteomes" id="UP000185024"/>
    </source>
</evidence>
<organism evidence="1 2">
    <name type="scientific">Vreelandella aquamarina</name>
    <dbReference type="NCBI Taxonomy" id="77097"/>
    <lineage>
        <taxon>Bacteria</taxon>
        <taxon>Pseudomonadati</taxon>
        <taxon>Pseudomonadota</taxon>
        <taxon>Gammaproteobacteria</taxon>
        <taxon>Oceanospirillales</taxon>
        <taxon>Halomonadaceae</taxon>
        <taxon>Vreelandella</taxon>
    </lineage>
</organism>
<reference evidence="1 2" key="1">
    <citation type="submission" date="2016-11" db="EMBL/GenBank/DDBJ databases">
        <authorList>
            <person name="Jaros S."/>
            <person name="Januszkiewicz K."/>
            <person name="Wedrychowicz H."/>
        </authorList>
    </citation>
    <scope>NUCLEOTIDE SEQUENCE [LARGE SCALE GENOMIC DNA]</scope>
    <source>
        <strain evidence="1 2">ACAM 239</strain>
    </source>
</reference>
<protein>
    <recommendedName>
        <fullName evidence="3">DUF4917 domain-containing protein</fullName>
    </recommendedName>
</protein>
<accession>A0A1N6EZR8</accession>
<dbReference type="Pfam" id="PF16263">
    <property type="entry name" value="DUF4917"/>
    <property type="match status" value="1"/>
</dbReference>